<dbReference type="PANTHER" id="PTHR11764:SF20">
    <property type="entry name" value="LANOSTEROL SYNTHASE"/>
    <property type="match status" value="1"/>
</dbReference>
<comment type="similarity">
    <text evidence="2">Belongs to the terpene cyclase/mutase family.</text>
</comment>
<evidence type="ECO:0000313" key="6">
    <source>
        <dbReference type="Proteomes" id="UP001370348"/>
    </source>
</evidence>
<dbReference type="Pfam" id="PF13243">
    <property type="entry name" value="SQHop_cyclase_C"/>
    <property type="match status" value="1"/>
</dbReference>
<dbReference type="PROSITE" id="PS51257">
    <property type="entry name" value="PROKAR_LIPOPROTEIN"/>
    <property type="match status" value="1"/>
</dbReference>
<sequence length="597" mass="66113">MRALQSAEGYWLAEWRSLAVLVAYGTALVACGHHPKSPVLSDICDQIETYAKPGGGLAHCPESDAQPQVTYDAWLLLRHCRPDSRAVRAASLYLKETGPLPLSPSTLMQRWILEPSARAEIANHRPPRPAVRDLLAAHVTPRLVRAMSTHKALERGSGNKQFARLFSHLATTCVWPSVREKPYALSPPSILGNGAALLALQQRAGSDRPLSAGHEASAAHLVPYLERYLYPDGSTYYLLFAPPLLEYLRAYGREEDAKRFVGAIERVGYRAGGYVRTTMVATNVIETSLTVLAMLELGAEEDDPAIVRACEFLHRARTPSRIWSWSWESSSGSFGHRDSDSDDSGAALMALQRAKSPYATAHRDEIVSELFRFQHEGGGLLTMDPSVWLASPLTPSNNSRAIQGLLGLGVSPEDPRIVRACQWLLEQQKPDGSWFDFWISGATYGTTLALEALVAAGYRSPGDPEIERALYLFVRTQNNDGGWGFDWYGTRTRESNVEHTAMAVYGLCKFSRPSARPMNAIEGAMRFLLEQQNADGSWPSSYVCNYSGWEGYTSSHYASVFALRAIAAYLELSKQHLLRAPQLVRNRRIQSRKMTAT</sequence>
<dbReference type="SUPFAM" id="SSF48239">
    <property type="entry name" value="Terpenoid cyclases/Protein prenyltransferases"/>
    <property type="match status" value="2"/>
</dbReference>
<evidence type="ECO:0000256" key="2">
    <source>
        <dbReference type="ARBA" id="ARBA00009755"/>
    </source>
</evidence>
<evidence type="ECO:0000256" key="1">
    <source>
        <dbReference type="ARBA" id="ARBA00004999"/>
    </source>
</evidence>
<gene>
    <name evidence="5" type="ORF">LZC94_22275</name>
</gene>
<dbReference type="InterPro" id="IPR008930">
    <property type="entry name" value="Terpenoid_cyclase/PrenylTrfase"/>
</dbReference>
<dbReference type="RefSeq" id="WP_394829535.1">
    <property type="nucleotide sequence ID" value="NZ_CP089984.1"/>
</dbReference>
<proteinExistence type="inferred from homology"/>
<evidence type="ECO:0000313" key="5">
    <source>
        <dbReference type="EMBL" id="WXB19936.1"/>
    </source>
</evidence>
<dbReference type="InterPro" id="IPR032696">
    <property type="entry name" value="SQ_cyclase_C"/>
</dbReference>
<evidence type="ECO:0000256" key="3">
    <source>
        <dbReference type="ARBA" id="ARBA00022737"/>
    </source>
</evidence>
<dbReference type="Proteomes" id="UP001370348">
    <property type="component" value="Chromosome"/>
</dbReference>
<evidence type="ECO:0000259" key="4">
    <source>
        <dbReference type="Pfam" id="PF13243"/>
    </source>
</evidence>
<dbReference type="PANTHER" id="PTHR11764">
    <property type="entry name" value="TERPENE CYCLASE/MUTASE FAMILY MEMBER"/>
    <property type="match status" value="1"/>
</dbReference>
<comment type="pathway">
    <text evidence="1">Secondary metabolite biosynthesis; hopanoid biosynthesis.</text>
</comment>
<dbReference type="EMBL" id="CP089984">
    <property type="protein sequence ID" value="WXB19936.1"/>
    <property type="molecule type" value="Genomic_DNA"/>
</dbReference>
<feature type="domain" description="Squalene cyclase C-terminal" evidence="4">
    <location>
        <begin position="284"/>
        <end position="569"/>
    </location>
</feature>
<keyword evidence="6" id="KW-1185">Reference proteome</keyword>
<dbReference type="InterPro" id="IPR018333">
    <property type="entry name" value="Squalene_cyclase"/>
</dbReference>
<name>A0ABZ2MBP1_9BACT</name>
<protein>
    <recommendedName>
        <fullName evidence="4">Squalene cyclase C-terminal domain-containing protein</fullName>
    </recommendedName>
</protein>
<organism evidence="5 6">
    <name type="scientific">Pendulispora albinea</name>
    <dbReference type="NCBI Taxonomy" id="2741071"/>
    <lineage>
        <taxon>Bacteria</taxon>
        <taxon>Pseudomonadati</taxon>
        <taxon>Myxococcota</taxon>
        <taxon>Myxococcia</taxon>
        <taxon>Myxococcales</taxon>
        <taxon>Sorangiineae</taxon>
        <taxon>Pendulisporaceae</taxon>
        <taxon>Pendulispora</taxon>
    </lineage>
</organism>
<keyword evidence="3" id="KW-0677">Repeat</keyword>
<dbReference type="Gene3D" id="1.50.10.20">
    <property type="match status" value="1"/>
</dbReference>
<reference evidence="5 6" key="1">
    <citation type="submission" date="2021-12" db="EMBL/GenBank/DDBJ databases">
        <title>Discovery of the Pendulisporaceae a myxobacterial family with distinct sporulation behavior and unique specialized metabolism.</title>
        <authorList>
            <person name="Garcia R."/>
            <person name="Popoff A."/>
            <person name="Bader C.D."/>
            <person name="Loehr J."/>
            <person name="Walesch S."/>
            <person name="Walt C."/>
            <person name="Boldt J."/>
            <person name="Bunk B."/>
            <person name="Haeckl F.J.F.P.J."/>
            <person name="Gunesch A.P."/>
            <person name="Birkelbach J."/>
            <person name="Nuebel U."/>
            <person name="Pietschmann T."/>
            <person name="Bach T."/>
            <person name="Mueller R."/>
        </authorList>
    </citation>
    <scope>NUCLEOTIDE SEQUENCE [LARGE SCALE GENOMIC DNA]</scope>
    <source>
        <strain evidence="5 6">MSr11954</strain>
    </source>
</reference>
<accession>A0ABZ2MBP1</accession>